<dbReference type="Proteomes" id="UP000642070">
    <property type="component" value="Unassembled WGS sequence"/>
</dbReference>
<reference evidence="1" key="1">
    <citation type="journal article" date="2014" name="Int. J. Syst. Evol. Microbiol.">
        <title>Complete genome sequence of Corynebacterium casei LMG S-19264T (=DSM 44701T), isolated from a smear-ripened cheese.</title>
        <authorList>
            <consortium name="US DOE Joint Genome Institute (JGI-PGF)"/>
            <person name="Walter F."/>
            <person name="Albersmeier A."/>
            <person name="Kalinowski J."/>
            <person name="Ruckert C."/>
        </authorList>
    </citation>
    <scope>NUCLEOTIDE SEQUENCE</scope>
    <source>
        <strain evidence="1">JCM 19831</strain>
    </source>
</reference>
<organism evidence="1 2">
    <name type="scientific">Dactylosporangium sucinum</name>
    <dbReference type="NCBI Taxonomy" id="1424081"/>
    <lineage>
        <taxon>Bacteria</taxon>
        <taxon>Bacillati</taxon>
        <taxon>Actinomycetota</taxon>
        <taxon>Actinomycetes</taxon>
        <taxon>Micromonosporales</taxon>
        <taxon>Micromonosporaceae</taxon>
        <taxon>Dactylosporangium</taxon>
    </lineage>
</organism>
<comment type="caution">
    <text evidence="1">The sequence shown here is derived from an EMBL/GenBank/DDBJ whole genome shotgun (WGS) entry which is preliminary data.</text>
</comment>
<proteinExistence type="predicted"/>
<keyword evidence="2" id="KW-1185">Reference proteome</keyword>
<dbReference type="InterPro" id="IPR011101">
    <property type="entry name" value="DUF5131"/>
</dbReference>
<gene>
    <name evidence="1" type="ORF">GCM10007977_024460</name>
</gene>
<dbReference type="Pfam" id="PF07505">
    <property type="entry name" value="DUF5131"/>
    <property type="match status" value="1"/>
</dbReference>
<name>A0A917WR01_9ACTN</name>
<evidence type="ECO:0000313" key="1">
    <source>
        <dbReference type="EMBL" id="GGM22408.1"/>
    </source>
</evidence>
<evidence type="ECO:0000313" key="2">
    <source>
        <dbReference type="Proteomes" id="UP000642070"/>
    </source>
</evidence>
<accession>A0A917WR01</accession>
<reference evidence="1" key="2">
    <citation type="submission" date="2020-09" db="EMBL/GenBank/DDBJ databases">
        <authorList>
            <person name="Sun Q."/>
            <person name="Ohkuma M."/>
        </authorList>
    </citation>
    <scope>NUCLEOTIDE SEQUENCE</scope>
    <source>
        <strain evidence="1">JCM 19831</strain>
    </source>
</reference>
<dbReference type="RefSeq" id="WP_190249903.1">
    <property type="nucleotide sequence ID" value="NZ_BMPI01000010.1"/>
</dbReference>
<evidence type="ECO:0008006" key="3">
    <source>
        <dbReference type="Google" id="ProtNLM"/>
    </source>
</evidence>
<dbReference type="EMBL" id="BMPI01000010">
    <property type="protein sequence ID" value="GGM22408.1"/>
    <property type="molecule type" value="Genomic_DNA"/>
</dbReference>
<dbReference type="AlphaFoldDB" id="A0A917WR01"/>
<protein>
    <recommendedName>
        <fullName evidence="3">Phage Gp37Gp68 family protein</fullName>
    </recommendedName>
</protein>
<sequence length="218" mass="23325">MLVRAFAVMARCPQHTFLILTKRPTVLRTRLSKPQFVAAVRGLVAAAAPELTVPWPLPNVQLGVSVEDQHHAWRVLELLRIPAAVHWVSAEPLIGPLDLTRIVGGRRSVVDGLAGEIHTAGGDLLGACPAAVRWVVVGGESGAARGIRPMAADWVRHLRAQCTAAGTAFFFKQTGTRLAAELGLPRKGSAWSDLPAEFRHRAYPDVPALPALSRGGPS</sequence>